<feature type="domain" description="RanBD1" evidence="4">
    <location>
        <begin position="543"/>
        <end position="623"/>
    </location>
</feature>
<reference evidence="5" key="1">
    <citation type="submission" date="2020-11" db="EMBL/GenBank/DDBJ databases">
        <authorList>
            <consortium name="DOE Joint Genome Institute"/>
            <person name="Ahrendt S."/>
            <person name="Riley R."/>
            <person name="Andreopoulos W."/>
            <person name="Labutti K."/>
            <person name="Pangilinan J."/>
            <person name="Ruiz-Duenas F.J."/>
            <person name="Barrasa J.M."/>
            <person name="Sanchez-Garcia M."/>
            <person name="Camarero S."/>
            <person name="Miyauchi S."/>
            <person name="Serrano A."/>
            <person name="Linde D."/>
            <person name="Babiker R."/>
            <person name="Drula E."/>
            <person name="Ayuso-Fernandez I."/>
            <person name="Pacheco R."/>
            <person name="Padilla G."/>
            <person name="Ferreira P."/>
            <person name="Barriuso J."/>
            <person name="Kellner H."/>
            <person name="Castanera R."/>
            <person name="Alfaro M."/>
            <person name="Ramirez L."/>
            <person name="Pisabarro A.G."/>
            <person name="Kuo A."/>
            <person name="Tritt A."/>
            <person name="Lipzen A."/>
            <person name="He G."/>
            <person name="Yan M."/>
            <person name="Ng V."/>
            <person name="Cullen D."/>
            <person name="Martin F."/>
            <person name="Rosso M.-N."/>
            <person name="Henrissat B."/>
            <person name="Hibbett D."/>
            <person name="Martinez A.T."/>
            <person name="Grigoriev I.V."/>
        </authorList>
    </citation>
    <scope>NUCLEOTIDE SEQUENCE</scope>
    <source>
        <strain evidence="5">AH 40177</strain>
    </source>
</reference>
<evidence type="ECO:0000256" key="3">
    <source>
        <dbReference type="SAM" id="MobiDB-lite"/>
    </source>
</evidence>
<dbReference type="Pfam" id="PF00638">
    <property type="entry name" value="Ran_BP1"/>
    <property type="match status" value="1"/>
</dbReference>
<sequence>MSDDEAQHQPEVSPTMPIDKADSLDNNQLVNSDDMVDNDVHNNSGRRSPAVPPSPPSPGSNDAETKLSRKREREVSLEPALGPGAKTSTITDSTSSFTATQEKDYIHTPTKKNRIQRSPELDATAEEDDVHASHHHHSHHRSRSNSTDISPPATQADLGISGSPPQEMKIKVRQISQGVEDLTWRNLKKQSGEEDPDDTIHEDAIPATEEDKNMDDDVVPLPHDQTSSSSSHSASGRDSDSNSNTDGTLNLKRKYIERGPSAEPPSQLDTSASLSNHVASVSVAKRPRDDAQKDDNPRETKRPTPPPPETDGNAVSSAKPAASGGFMAYASTSSPFASVKGQNIFSSTLKSSSSAIKIPLPSSPVLGAATATAESSSSSSAGTKRTGFEAFASSSSPFASVARTKSPVLGTGTFGSSSAIGGGVRAKSPTRRPAGSSHSVFGSSAGASSGGAGSSAFTAYASGGAQGFALPLTKRARGNGDSSESSTLGGSVLNDSDVFTGGDVRGRGGDSSRASSVASFGEKLRAASSEEKDEDSGEPEWDEAKQKVMLSEQEVSTGEELEETIHQVRGKLFALVDGAWKERGTGLMKINVRADDGGGARLVMRKEAVYTLLLNVTLFPGMKCTVAQDPRYVRFSVIEGSGVTTHYNLRLANAKIASELMEAVHENLPSK</sequence>
<feature type="compositionally biased region" description="Basic and acidic residues" evidence="3">
    <location>
        <begin position="63"/>
        <end position="76"/>
    </location>
</feature>
<feature type="region of interest" description="Disordered" evidence="3">
    <location>
        <begin position="1"/>
        <end position="320"/>
    </location>
</feature>
<dbReference type="AlphaFoldDB" id="A0A9P5P7L4"/>
<evidence type="ECO:0000313" key="6">
    <source>
        <dbReference type="Proteomes" id="UP000772434"/>
    </source>
</evidence>
<feature type="compositionally biased region" description="Basic and acidic residues" evidence="3">
    <location>
        <begin position="286"/>
        <end position="302"/>
    </location>
</feature>
<keyword evidence="2" id="KW-0539">Nucleus</keyword>
<feature type="compositionally biased region" description="Low complexity" evidence="3">
    <location>
        <begin position="434"/>
        <end position="447"/>
    </location>
</feature>
<gene>
    <name evidence="5" type="ORF">BDP27DRAFT_1340774</name>
</gene>
<dbReference type="InterPro" id="IPR000156">
    <property type="entry name" value="Ran_bind_dom"/>
</dbReference>
<evidence type="ECO:0000259" key="4">
    <source>
        <dbReference type="PROSITE" id="PS50196"/>
    </source>
</evidence>
<dbReference type="SMART" id="SM00160">
    <property type="entry name" value="RanBD"/>
    <property type="match status" value="1"/>
</dbReference>
<accession>A0A9P5P7L4</accession>
<dbReference type="InterPro" id="IPR045255">
    <property type="entry name" value="RanBP1-like"/>
</dbReference>
<evidence type="ECO:0000313" key="5">
    <source>
        <dbReference type="EMBL" id="KAF9059751.1"/>
    </source>
</evidence>
<dbReference type="OrthoDB" id="185618at2759"/>
<dbReference type="InterPro" id="IPR011993">
    <property type="entry name" value="PH-like_dom_sf"/>
</dbReference>
<dbReference type="PANTHER" id="PTHR23138">
    <property type="entry name" value="RAN BINDING PROTEIN"/>
    <property type="match status" value="1"/>
</dbReference>
<feature type="compositionally biased region" description="Acidic residues" evidence="3">
    <location>
        <begin position="531"/>
        <end position="541"/>
    </location>
</feature>
<feature type="compositionally biased region" description="Basic residues" evidence="3">
    <location>
        <begin position="133"/>
        <end position="143"/>
    </location>
</feature>
<feature type="compositionally biased region" description="Polar residues" evidence="3">
    <location>
        <begin position="267"/>
        <end position="279"/>
    </location>
</feature>
<protein>
    <recommendedName>
        <fullName evidence="4">RanBD1 domain-containing protein</fullName>
    </recommendedName>
</protein>
<dbReference type="GO" id="GO:0005634">
    <property type="term" value="C:nucleus"/>
    <property type="evidence" value="ECO:0007669"/>
    <property type="project" value="UniProtKB-SubCell"/>
</dbReference>
<dbReference type="PROSITE" id="PS50196">
    <property type="entry name" value="RANBD1"/>
    <property type="match status" value="1"/>
</dbReference>
<feature type="compositionally biased region" description="Low complexity" evidence="3">
    <location>
        <begin position="87"/>
        <end position="100"/>
    </location>
</feature>
<dbReference type="Proteomes" id="UP000772434">
    <property type="component" value="Unassembled WGS sequence"/>
</dbReference>
<comment type="subcellular location">
    <subcellularLocation>
        <location evidence="1">Nucleus</location>
    </subcellularLocation>
</comment>
<keyword evidence="6" id="KW-1185">Reference proteome</keyword>
<proteinExistence type="predicted"/>
<organism evidence="5 6">
    <name type="scientific">Rhodocollybia butyracea</name>
    <dbReference type="NCBI Taxonomy" id="206335"/>
    <lineage>
        <taxon>Eukaryota</taxon>
        <taxon>Fungi</taxon>
        <taxon>Dikarya</taxon>
        <taxon>Basidiomycota</taxon>
        <taxon>Agaricomycotina</taxon>
        <taxon>Agaricomycetes</taxon>
        <taxon>Agaricomycetidae</taxon>
        <taxon>Agaricales</taxon>
        <taxon>Marasmiineae</taxon>
        <taxon>Omphalotaceae</taxon>
        <taxon>Rhodocollybia</taxon>
    </lineage>
</organism>
<dbReference type="PANTHER" id="PTHR23138:SF142">
    <property type="entry name" value="RAN-BINDING PROTEIN 3B-RELATED"/>
    <property type="match status" value="1"/>
</dbReference>
<evidence type="ECO:0000256" key="1">
    <source>
        <dbReference type="ARBA" id="ARBA00004123"/>
    </source>
</evidence>
<feature type="compositionally biased region" description="Polar residues" evidence="3">
    <location>
        <begin position="480"/>
        <end position="489"/>
    </location>
</feature>
<comment type="caution">
    <text evidence="5">The sequence shown here is derived from an EMBL/GenBank/DDBJ whole genome shotgun (WGS) entry which is preliminary data.</text>
</comment>
<feature type="region of interest" description="Disordered" evidence="3">
    <location>
        <begin position="474"/>
        <end position="545"/>
    </location>
</feature>
<feature type="region of interest" description="Disordered" evidence="3">
    <location>
        <begin position="415"/>
        <end position="456"/>
    </location>
</feature>
<dbReference type="SUPFAM" id="SSF50729">
    <property type="entry name" value="PH domain-like"/>
    <property type="match status" value="1"/>
</dbReference>
<name>A0A9P5P7L4_9AGAR</name>
<dbReference type="EMBL" id="JADNRY010000281">
    <property type="protein sequence ID" value="KAF9059751.1"/>
    <property type="molecule type" value="Genomic_DNA"/>
</dbReference>
<evidence type="ECO:0000256" key="2">
    <source>
        <dbReference type="ARBA" id="ARBA00023242"/>
    </source>
</evidence>
<dbReference type="Gene3D" id="2.30.29.30">
    <property type="entry name" value="Pleckstrin-homology domain (PH domain)/Phosphotyrosine-binding domain (PTB)"/>
    <property type="match status" value="1"/>
</dbReference>